<feature type="compositionally biased region" description="Low complexity" evidence="1">
    <location>
        <begin position="132"/>
        <end position="143"/>
    </location>
</feature>
<dbReference type="EMBL" id="BTRK01000004">
    <property type="protein sequence ID" value="GMR46835.1"/>
    <property type="molecule type" value="Genomic_DNA"/>
</dbReference>
<feature type="non-terminal residue" evidence="2">
    <location>
        <position position="1"/>
    </location>
</feature>
<keyword evidence="3" id="KW-1185">Reference proteome</keyword>
<feature type="compositionally biased region" description="Low complexity" evidence="1">
    <location>
        <begin position="153"/>
        <end position="175"/>
    </location>
</feature>
<comment type="caution">
    <text evidence="2">The sequence shown here is derived from an EMBL/GenBank/DDBJ whole genome shotgun (WGS) entry which is preliminary data.</text>
</comment>
<accession>A0AAN5CLV4</accession>
<evidence type="ECO:0000256" key="1">
    <source>
        <dbReference type="SAM" id="MobiDB-lite"/>
    </source>
</evidence>
<name>A0AAN5CLV4_9BILA</name>
<proteinExistence type="predicted"/>
<gene>
    <name evidence="2" type="ORF">PMAYCL1PPCAC_17030</name>
</gene>
<evidence type="ECO:0000313" key="3">
    <source>
        <dbReference type="Proteomes" id="UP001328107"/>
    </source>
</evidence>
<protein>
    <submittedName>
        <fullName evidence="2">Uncharacterized protein</fullName>
    </submittedName>
</protein>
<feature type="region of interest" description="Disordered" evidence="1">
    <location>
        <begin position="132"/>
        <end position="175"/>
    </location>
</feature>
<dbReference type="AlphaFoldDB" id="A0AAN5CLV4"/>
<organism evidence="2 3">
    <name type="scientific">Pristionchus mayeri</name>
    <dbReference type="NCBI Taxonomy" id="1317129"/>
    <lineage>
        <taxon>Eukaryota</taxon>
        <taxon>Metazoa</taxon>
        <taxon>Ecdysozoa</taxon>
        <taxon>Nematoda</taxon>
        <taxon>Chromadorea</taxon>
        <taxon>Rhabditida</taxon>
        <taxon>Rhabditina</taxon>
        <taxon>Diplogasteromorpha</taxon>
        <taxon>Diplogasteroidea</taxon>
        <taxon>Neodiplogasteridae</taxon>
        <taxon>Pristionchus</taxon>
    </lineage>
</organism>
<reference evidence="3" key="1">
    <citation type="submission" date="2022-10" db="EMBL/GenBank/DDBJ databases">
        <title>Genome assembly of Pristionchus species.</title>
        <authorList>
            <person name="Yoshida K."/>
            <person name="Sommer R.J."/>
        </authorList>
    </citation>
    <scope>NUCLEOTIDE SEQUENCE [LARGE SCALE GENOMIC DNA]</scope>
    <source>
        <strain evidence="3">RS5460</strain>
    </source>
</reference>
<evidence type="ECO:0000313" key="2">
    <source>
        <dbReference type="EMBL" id="GMR46835.1"/>
    </source>
</evidence>
<sequence length="175" mass="19007">LNQKPRFPILRHEMVYYPAPTLPIFNDLGMYKTINLQVAPSEQANGLDLPLHDIDTLRFFFNLGVRQSRLIRVAQPVLQPAAVPSTMELQLQHLRLQMAQQQLQMRTATAAAPIANLTREALISSLTSTLRPSTTVNPVTPSTLASPTPIVPSPASAFSSTSSTCSIPSVSSSSS</sequence>
<feature type="non-terminal residue" evidence="2">
    <location>
        <position position="175"/>
    </location>
</feature>
<dbReference type="Proteomes" id="UP001328107">
    <property type="component" value="Unassembled WGS sequence"/>
</dbReference>